<protein>
    <submittedName>
        <fullName evidence="1">Uncharacterized protein</fullName>
    </submittedName>
</protein>
<proteinExistence type="predicted"/>
<evidence type="ECO:0000313" key="1">
    <source>
        <dbReference type="EMBL" id="KAH7914973.1"/>
    </source>
</evidence>
<gene>
    <name evidence="1" type="ORF">BJ138DRAFT_1078310</name>
</gene>
<name>A0ACB8APM7_9AGAM</name>
<reference evidence="1" key="1">
    <citation type="journal article" date="2021" name="New Phytol.">
        <title>Evolutionary innovations through gain and loss of genes in the ectomycorrhizal Boletales.</title>
        <authorList>
            <person name="Wu G."/>
            <person name="Miyauchi S."/>
            <person name="Morin E."/>
            <person name="Kuo A."/>
            <person name="Drula E."/>
            <person name="Varga T."/>
            <person name="Kohler A."/>
            <person name="Feng B."/>
            <person name="Cao Y."/>
            <person name="Lipzen A."/>
            <person name="Daum C."/>
            <person name="Hundley H."/>
            <person name="Pangilinan J."/>
            <person name="Johnson J."/>
            <person name="Barry K."/>
            <person name="LaButti K."/>
            <person name="Ng V."/>
            <person name="Ahrendt S."/>
            <person name="Min B."/>
            <person name="Choi I.G."/>
            <person name="Park H."/>
            <person name="Plett J.M."/>
            <person name="Magnuson J."/>
            <person name="Spatafora J.W."/>
            <person name="Nagy L.G."/>
            <person name="Henrissat B."/>
            <person name="Grigoriev I.V."/>
            <person name="Yang Z.L."/>
            <person name="Xu J."/>
            <person name="Martin F.M."/>
        </authorList>
    </citation>
    <scope>NUCLEOTIDE SEQUENCE</scope>
    <source>
        <strain evidence="1">ATCC 28755</strain>
    </source>
</reference>
<keyword evidence="2" id="KW-1185">Reference proteome</keyword>
<evidence type="ECO:0000313" key="2">
    <source>
        <dbReference type="Proteomes" id="UP000790377"/>
    </source>
</evidence>
<dbReference type="EMBL" id="MU267606">
    <property type="protein sequence ID" value="KAH7914973.1"/>
    <property type="molecule type" value="Genomic_DNA"/>
</dbReference>
<organism evidence="1 2">
    <name type="scientific">Hygrophoropsis aurantiaca</name>
    <dbReference type="NCBI Taxonomy" id="72124"/>
    <lineage>
        <taxon>Eukaryota</taxon>
        <taxon>Fungi</taxon>
        <taxon>Dikarya</taxon>
        <taxon>Basidiomycota</taxon>
        <taxon>Agaricomycotina</taxon>
        <taxon>Agaricomycetes</taxon>
        <taxon>Agaricomycetidae</taxon>
        <taxon>Boletales</taxon>
        <taxon>Coniophorineae</taxon>
        <taxon>Hygrophoropsidaceae</taxon>
        <taxon>Hygrophoropsis</taxon>
    </lineage>
</organism>
<accession>A0ACB8APM7</accession>
<comment type="caution">
    <text evidence="1">The sequence shown here is derived from an EMBL/GenBank/DDBJ whole genome shotgun (WGS) entry which is preliminary data.</text>
</comment>
<dbReference type="Proteomes" id="UP000790377">
    <property type="component" value="Unassembled WGS sequence"/>
</dbReference>
<sequence>MRHTRPLPHTHPEFSIIEYSGFCEYRVENWRLARDGSGRIVHGTVMWTWVDPVVPVVLSVIWQKLRWSVLIGIFLVLLTAVFIWFRCSQVLHESVLIFPQYGIQLECHRGFPTLRPLFVSRRFIHLSTLQDFVIHEGLRRWDVRYFLAIFKRSSSRDPLIEVAFENVWPHFAVLLEVYRGVHGSIFGEDIDFSEEPD</sequence>